<name>A0ABQ2E0E6_9ACTN</name>
<dbReference type="InterPro" id="IPR002347">
    <property type="entry name" value="SDR_fam"/>
</dbReference>
<evidence type="ECO:0000256" key="1">
    <source>
        <dbReference type="RuleBase" id="RU000363"/>
    </source>
</evidence>
<organism evidence="2 3">
    <name type="scientific">Streptomyces camponoticapitis</name>
    <dbReference type="NCBI Taxonomy" id="1616125"/>
    <lineage>
        <taxon>Bacteria</taxon>
        <taxon>Bacillati</taxon>
        <taxon>Actinomycetota</taxon>
        <taxon>Actinomycetes</taxon>
        <taxon>Kitasatosporales</taxon>
        <taxon>Streptomycetaceae</taxon>
        <taxon>Streptomyces</taxon>
    </lineage>
</organism>
<comment type="similarity">
    <text evidence="1">Belongs to the short-chain dehydrogenases/reductases (SDR) family.</text>
</comment>
<gene>
    <name evidence="2" type="ORF">GCM10011583_13980</name>
</gene>
<dbReference type="InterPro" id="IPR051911">
    <property type="entry name" value="SDR_oxidoreductase"/>
</dbReference>
<reference evidence="3" key="1">
    <citation type="journal article" date="2019" name="Int. J. Syst. Evol. Microbiol.">
        <title>The Global Catalogue of Microorganisms (GCM) 10K type strain sequencing project: providing services to taxonomists for standard genome sequencing and annotation.</title>
        <authorList>
            <consortium name="The Broad Institute Genomics Platform"/>
            <consortium name="The Broad Institute Genome Sequencing Center for Infectious Disease"/>
            <person name="Wu L."/>
            <person name="Ma J."/>
        </authorList>
    </citation>
    <scope>NUCLEOTIDE SEQUENCE [LARGE SCALE GENOMIC DNA]</scope>
    <source>
        <strain evidence="3">CGMCC 4.7275</strain>
    </source>
</reference>
<dbReference type="PANTHER" id="PTHR43976:SF9">
    <property type="entry name" value="OXIDOREDUCTASE"/>
    <property type="match status" value="1"/>
</dbReference>
<sequence length="302" mass="31658">MNDTAKTIVITGAGSGFGALAARSLARAGHTVYAAMRDTTGRNADRVADARAYASAYGVDLRTVELDVLSQESVDAATATVLAEAGGLDVIVHNAGHMVTGPTEAFTPEELMAVYDTNVLGTQRVNRAVLPHLRAQRHGLVLWIGSTSSRGGTPPYLAPYFAAKAAMDSLAVSYAAELARFGIETSIVVPGSFTTGTNHFVTGGHPSERTVVPAYEERYAGLMDQVALRLAELAPADADVSQVADAIVAVVNAPYGTRPFRVHVDPVNDGSEEVSRVADRIRAEFLTRIGLADLLAPGVAPS</sequence>
<dbReference type="PRINTS" id="PR00081">
    <property type="entry name" value="GDHRDH"/>
</dbReference>
<dbReference type="PRINTS" id="PR00080">
    <property type="entry name" value="SDRFAMILY"/>
</dbReference>
<protein>
    <submittedName>
        <fullName evidence="2">Short-chain dehydrogenase/reductase</fullName>
    </submittedName>
</protein>
<dbReference type="SUPFAM" id="SSF51735">
    <property type="entry name" value="NAD(P)-binding Rossmann-fold domains"/>
    <property type="match status" value="1"/>
</dbReference>
<dbReference type="Gene3D" id="3.40.50.720">
    <property type="entry name" value="NAD(P)-binding Rossmann-like Domain"/>
    <property type="match status" value="1"/>
</dbReference>
<dbReference type="EMBL" id="BMMV01000003">
    <property type="protein sequence ID" value="GGJ83506.1"/>
    <property type="molecule type" value="Genomic_DNA"/>
</dbReference>
<dbReference type="Pfam" id="PF00106">
    <property type="entry name" value="adh_short"/>
    <property type="match status" value="1"/>
</dbReference>
<dbReference type="InterPro" id="IPR036291">
    <property type="entry name" value="NAD(P)-bd_dom_sf"/>
</dbReference>
<evidence type="ECO:0000313" key="2">
    <source>
        <dbReference type="EMBL" id="GGJ83506.1"/>
    </source>
</evidence>
<dbReference type="Proteomes" id="UP000660265">
    <property type="component" value="Unassembled WGS sequence"/>
</dbReference>
<accession>A0ABQ2E0E6</accession>
<dbReference type="CDD" id="cd05374">
    <property type="entry name" value="17beta-HSD-like_SDR_c"/>
    <property type="match status" value="1"/>
</dbReference>
<dbReference type="RefSeq" id="WP_189106405.1">
    <property type="nucleotide sequence ID" value="NZ_BMMV01000003.1"/>
</dbReference>
<comment type="caution">
    <text evidence="2">The sequence shown here is derived from an EMBL/GenBank/DDBJ whole genome shotgun (WGS) entry which is preliminary data.</text>
</comment>
<dbReference type="PANTHER" id="PTHR43976">
    <property type="entry name" value="SHORT CHAIN DEHYDROGENASE"/>
    <property type="match status" value="1"/>
</dbReference>
<evidence type="ECO:0000313" key="3">
    <source>
        <dbReference type="Proteomes" id="UP000660265"/>
    </source>
</evidence>
<proteinExistence type="inferred from homology"/>
<keyword evidence="3" id="KW-1185">Reference proteome</keyword>